<name>A0A3N4ILN2_ASCIM</name>
<protein>
    <recommendedName>
        <fullName evidence="1">F-box domain-containing protein</fullName>
    </recommendedName>
</protein>
<dbReference type="InterPro" id="IPR001810">
    <property type="entry name" value="F-box_dom"/>
</dbReference>
<dbReference type="EMBL" id="ML119655">
    <property type="protein sequence ID" value="RPA85101.1"/>
    <property type="molecule type" value="Genomic_DNA"/>
</dbReference>
<evidence type="ECO:0000313" key="3">
    <source>
        <dbReference type="Proteomes" id="UP000275078"/>
    </source>
</evidence>
<feature type="domain" description="F-box" evidence="1">
    <location>
        <begin position="6"/>
        <end position="40"/>
    </location>
</feature>
<dbReference type="AlphaFoldDB" id="A0A3N4ILN2"/>
<evidence type="ECO:0000259" key="1">
    <source>
        <dbReference type="Pfam" id="PF00646"/>
    </source>
</evidence>
<sequence length="431" mass="49229">MTSFTEISSDIIILIFASLPTFSDYSNLSKTCKRFNEIAQESAQTIFRSIAKKVFLPEALHLLGTIRSANSAQKARLEHALAKTEDNYRVGGAFLKDTLDMREGWIGHAEVNALREDEKIVDAIVEDVAKMVKRVVKLEIWEAKQFMRPMPKVPKEADEAVRADIKKAVYNLAILSAQFNLARVDGHDATRITKELLIKLLKEGSNKMAWDYDYSYAASLSVRDLFAVIALGRYLWGKKWPALEMTVAPNSDPFATNGMSDFNQASLKRFAFVNLLDSSKIKVEGPEEPILKTFDSCWCDAFWNHEKWVRSCAEMERLRTVHGLGFEENYNVTAFKRTKQKVLDCTGRSTSKETMTAREGAWEAEKLDTVGDIALLHYFSRENWLADSIKLDSAFEEWVERYVMHHMGGYPHDADKESFIDQVDMDDMTYY</sequence>
<dbReference type="Pfam" id="PF00646">
    <property type="entry name" value="F-box"/>
    <property type="match status" value="1"/>
</dbReference>
<evidence type="ECO:0000313" key="2">
    <source>
        <dbReference type="EMBL" id="RPA85101.1"/>
    </source>
</evidence>
<dbReference type="Proteomes" id="UP000275078">
    <property type="component" value="Unassembled WGS sequence"/>
</dbReference>
<proteinExistence type="predicted"/>
<gene>
    <name evidence="2" type="ORF">BJ508DRAFT_412240</name>
</gene>
<accession>A0A3N4ILN2</accession>
<dbReference type="CDD" id="cd09917">
    <property type="entry name" value="F-box_SF"/>
    <property type="match status" value="1"/>
</dbReference>
<reference evidence="2 3" key="1">
    <citation type="journal article" date="2018" name="Nat. Ecol. Evol.">
        <title>Pezizomycetes genomes reveal the molecular basis of ectomycorrhizal truffle lifestyle.</title>
        <authorList>
            <person name="Murat C."/>
            <person name="Payen T."/>
            <person name="Noel B."/>
            <person name="Kuo A."/>
            <person name="Morin E."/>
            <person name="Chen J."/>
            <person name="Kohler A."/>
            <person name="Krizsan K."/>
            <person name="Balestrini R."/>
            <person name="Da Silva C."/>
            <person name="Montanini B."/>
            <person name="Hainaut M."/>
            <person name="Levati E."/>
            <person name="Barry K.W."/>
            <person name="Belfiori B."/>
            <person name="Cichocki N."/>
            <person name="Clum A."/>
            <person name="Dockter R.B."/>
            <person name="Fauchery L."/>
            <person name="Guy J."/>
            <person name="Iotti M."/>
            <person name="Le Tacon F."/>
            <person name="Lindquist E.A."/>
            <person name="Lipzen A."/>
            <person name="Malagnac F."/>
            <person name="Mello A."/>
            <person name="Molinier V."/>
            <person name="Miyauchi S."/>
            <person name="Poulain J."/>
            <person name="Riccioni C."/>
            <person name="Rubini A."/>
            <person name="Sitrit Y."/>
            <person name="Splivallo R."/>
            <person name="Traeger S."/>
            <person name="Wang M."/>
            <person name="Zifcakova L."/>
            <person name="Wipf D."/>
            <person name="Zambonelli A."/>
            <person name="Paolocci F."/>
            <person name="Nowrousian M."/>
            <person name="Ottonello S."/>
            <person name="Baldrian P."/>
            <person name="Spatafora J.W."/>
            <person name="Henrissat B."/>
            <person name="Nagy L.G."/>
            <person name="Aury J.M."/>
            <person name="Wincker P."/>
            <person name="Grigoriev I.V."/>
            <person name="Bonfante P."/>
            <person name="Martin F.M."/>
        </authorList>
    </citation>
    <scope>NUCLEOTIDE SEQUENCE [LARGE SCALE GENOMIC DNA]</scope>
    <source>
        <strain evidence="2 3">RN42</strain>
    </source>
</reference>
<keyword evidence="3" id="KW-1185">Reference proteome</keyword>
<organism evidence="2 3">
    <name type="scientific">Ascobolus immersus RN42</name>
    <dbReference type="NCBI Taxonomy" id="1160509"/>
    <lineage>
        <taxon>Eukaryota</taxon>
        <taxon>Fungi</taxon>
        <taxon>Dikarya</taxon>
        <taxon>Ascomycota</taxon>
        <taxon>Pezizomycotina</taxon>
        <taxon>Pezizomycetes</taxon>
        <taxon>Pezizales</taxon>
        <taxon>Ascobolaceae</taxon>
        <taxon>Ascobolus</taxon>
    </lineage>
</organism>